<dbReference type="GO" id="GO:0006364">
    <property type="term" value="P:rRNA processing"/>
    <property type="evidence" value="ECO:0007669"/>
    <property type="project" value="UniProtKB-KW"/>
</dbReference>
<accession>A0AB34JMN3</accession>
<reference evidence="7 8" key="1">
    <citation type="journal article" date="2024" name="Science">
        <title>Giant polyketide synthase enzymes in the biosynthesis of giant marine polyether toxins.</title>
        <authorList>
            <person name="Fallon T.R."/>
            <person name="Shende V.V."/>
            <person name="Wierzbicki I.H."/>
            <person name="Pendleton A.L."/>
            <person name="Watervoot N.F."/>
            <person name="Auber R.P."/>
            <person name="Gonzalez D.J."/>
            <person name="Wisecaver J.H."/>
            <person name="Moore B.S."/>
        </authorList>
    </citation>
    <scope>NUCLEOTIDE SEQUENCE [LARGE SCALE GENOMIC DNA]</scope>
    <source>
        <strain evidence="7 8">12B1</strain>
    </source>
</reference>
<gene>
    <name evidence="7" type="ORF">AB1Y20_017290</name>
</gene>
<evidence type="ECO:0000256" key="4">
    <source>
        <dbReference type="ARBA" id="ARBA00025599"/>
    </source>
</evidence>
<sequence length="264" mass="29114">MVASSSNWAKLQLQLHASRPANPAPRKRPADTPHDPARKQPKPSLAAAAPSIGDAPVRLDEKLLTARLALDCEMVGVGFAKKNALARVVVVNFDEVVVYSCFVKPAQRITDFRTHVSGVRPEHMAHALPLKQVIAEVGRICRQRTLIGHGLSNDLKVLSLQHPRQLIRDTAAYEPLKKLVGEHLRSQRLKTLAWEELGWAIQTGEHNPCEDAVAALRLYKRHMHAWERAPLPQRAPPLHSGKGYSGGAKKKGTGRGSGRPQHPR</sequence>
<dbReference type="Gene3D" id="3.30.420.10">
    <property type="entry name" value="Ribonuclease H-like superfamily/Ribonuclease H"/>
    <property type="match status" value="1"/>
</dbReference>
<dbReference type="SUPFAM" id="SSF53098">
    <property type="entry name" value="Ribonuclease H-like"/>
    <property type="match status" value="1"/>
</dbReference>
<protein>
    <recommendedName>
        <fullName evidence="6">Exonuclease domain-containing protein</fullName>
    </recommendedName>
</protein>
<evidence type="ECO:0000256" key="1">
    <source>
        <dbReference type="ARBA" id="ARBA00022552"/>
    </source>
</evidence>
<dbReference type="Pfam" id="PF00929">
    <property type="entry name" value="RNase_T"/>
    <property type="match status" value="1"/>
</dbReference>
<keyword evidence="3" id="KW-0378">Hydrolase</keyword>
<dbReference type="GO" id="GO:0004527">
    <property type="term" value="F:exonuclease activity"/>
    <property type="evidence" value="ECO:0007669"/>
    <property type="project" value="InterPro"/>
</dbReference>
<evidence type="ECO:0000313" key="7">
    <source>
        <dbReference type="EMBL" id="KAL1522298.1"/>
    </source>
</evidence>
<organism evidence="7 8">
    <name type="scientific">Prymnesium parvum</name>
    <name type="common">Toxic golden alga</name>
    <dbReference type="NCBI Taxonomy" id="97485"/>
    <lineage>
        <taxon>Eukaryota</taxon>
        <taxon>Haptista</taxon>
        <taxon>Haptophyta</taxon>
        <taxon>Prymnesiophyceae</taxon>
        <taxon>Prymnesiales</taxon>
        <taxon>Prymnesiaceae</taxon>
        <taxon>Prymnesium</taxon>
    </lineage>
</organism>
<dbReference type="InterPro" id="IPR012337">
    <property type="entry name" value="RNaseH-like_sf"/>
</dbReference>
<feature type="domain" description="Exonuclease" evidence="6">
    <location>
        <begin position="66"/>
        <end position="228"/>
    </location>
</feature>
<keyword evidence="2" id="KW-0540">Nuclease</keyword>
<feature type="region of interest" description="Disordered" evidence="5">
    <location>
        <begin position="14"/>
        <end position="51"/>
    </location>
</feature>
<evidence type="ECO:0000259" key="6">
    <source>
        <dbReference type="SMART" id="SM00479"/>
    </source>
</evidence>
<keyword evidence="1" id="KW-0698">rRNA processing</keyword>
<dbReference type="EMBL" id="JBGBPQ010000006">
    <property type="protein sequence ID" value="KAL1522298.1"/>
    <property type="molecule type" value="Genomic_DNA"/>
</dbReference>
<dbReference type="InterPro" id="IPR047021">
    <property type="entry name" value="REXO1/3/4-like"/>
</dbReference>
<dbReference type="GO" id="GO:0005634">
    <property type="term" value="C:nucleus"/>
    <property type="evidence" value="ECO:0007669"/>
    <property type="project" value="TreeGrafter"/>
</dbReference>
<evidence type="ECO:0000256" key="3">
    <source>
        <dbReference type="ARBA" id="ARBA00022801"/>
    </source>
</evidence>
<dbReference type="InterPro" id="IPR036397">
    <property type="entry name" value="RNaseH_sf"/>
</dbReference>
<dbReference type="PANTHER" id="PTHR12801">
    <property type="entry name" value="RNA EXONUCLEASE REXO1 / RECO3 FAMILY MEMBER-RELATED"/>
    <property type="match status" value="1"/>
</dbReference>
<feature type="region of interest" description="Disordered" evidence="5">
    <location>
        <begin position="230"/>
        <end position="264"/>
    </location>
</feature>
<comment type="caution">
    <text evidence="7">The sequence shown here is derived from an EMBL/GenBank/DDBJ whole genome shotgun (WGS) entry which is preliminary data.</text>
</comment>
<keyword evidence="8" id="KW-1185">Reference proteome</keyword>
<dbReference type="SMART" id="SM00479">
    <property type="entry name" value="EXOIII"/>
    <property type="match status" value="1"/>
</dbReference>
<dbReference type="Proteomes" id="UP001515480">
    <property type="component" value="Unassembled WGS sequence"/>
</dbReference>
<evidence type="ECO:0000256" key="2">
    <source>
        <dbReference type="ARBA" id="ARBA00022722"/>
    </source>
</evidence>
<dbReference type="AlphaFoldDB" id="A0AB34JMN3"/>
<evidence type="ECO:0000256" key="5">
    <source>
        <dbReference type="SAM" id="MobiDB-lite"/>
    </source>
</evidence>
<dbReference type="InterPro" id="IPR013520">
    <property type="entry name" value="Ribonucl_H"/>
</dbReference>
<name>A0AB34JMN3_PRYPA</name>
<proteinExistence type="predicted"/>
<dbReference type="PANTHER" id="PTHR12801:SF45">
    <property type="entry name" value="RNA EXONUCLEASE 4"/>
    <property type="match status" value="1"/>
</dbReference>
<comment type="function">
    <text evidence="4">Exoribonuclease involved in ribosome biosynthesis. Involved in the processing of ITS1, the internal transcribed spacer localized between the 18S and 5.8S rRNAs.</text>
</comment>
<dbReference type="GO" id="GO:0003676">
    <property type="term" value="F:nucleic acid binding"/>
    <property type="evidence" value="ECO:0007669"/>
    <property type="project" value="InterPro"/>
</dbReference>
<feature type="compositionally biased region" description="Basic and acidic residues" evidence="5">
    <location>
        <begin position="28"/>
        <end position="38"/>
    </location>
</feature>
<evidence type="ECO:0000313" key="8">
    <source>
        <dbReference type="Proteomes" id="UP001515480"/>
    </source>
</evidence>